<keyword evidence="2" id="KW-0808">Transferase</keyword>
<evidence type="ECO:0000313" key="3">
    <source>
        <dbReference type="Proteomes" id="UP000325780"/>
    </source>
</evidence>
<dbReference type="Gene3D" id="3.90.1200.10">
    <property type="match status" value="1"/>
</dbReference>
<proteinExistence type="predicted"/>
<name>A0A5N6U4W1_ASPAV</name>
<dbReference type="InterPro" id="IPR051035">
    <property type="entry name" value="Mito_inheritance_9"/>
</dbReference>
<dbReference type="PANTHER" id="PTHR36091">
    <property type="entry name" value="ALTERED INHERITANCE OF MITOCHONDRIA PROTEIN 9, MITOCHONDRIAL"/>
    <property type="match status" value="1"/>
</dbReference>
<evidence type="ECO:0000259" key="1">
    <source>
        <dbReference type="Pfam" id="PF01636"/>
    </source>
</evidence>
<dbReference type="OrthoDB" id="10003767at2759"/>
<protein>
    <submittedName>
        <fullName evidence="2">Kinase-like domain-containing protein</fullName>
    </submittedName>
</protein>
<gene>
    <name evidence="2" type="ORF">BDV25DRAFT_168613</name>
</gene>
<dbReference type="AlphaFoldDB" id="A0A5N6U4W1"/>
<dbReference type="Gene3D" id="3.30.200.20">
    <property type="entry name" value="Phosphorylase Kinase, domain 1"/>
    <property type="match status" value="1"/>
</dbReference>
<dbReference type="PANTHER" id="PTHR36091:SF2">
    <property type="entry name" value="AMINOGLYCOSIDE PHOSPHOTRANSFERASE DOMAIN-CONTAINING PROTEIN"/>
    <property type="match status" value="1"/>
</dbReference>
<organism evidence="2 3">
    <name type="scientific">Aspergillus avenaceus</name>
    <dbReference type="NCBI Taxonomy" id="36643"/>
    <lineage>
        <taxon>Eukaryota</taxon>
        <taxon>Fungi</taxon>
        <taxon>Dikarya</taxon>
        <taxon>Ascomycota</taxon>
        <taxon>Pezizomycotina</taxon>
        <taxon>Eurotiomycetes</taxon>
        <taxon>Eurotiomycetidae</taxon>
        <taxon>Eurotiales</taxon>
        <taxon>Aspergillaceae</taxon>
        <taxon>Aspergillus</taxon>
        <taxon>Aspergillus subgen. Circumdati</taxon>
    </lineage>
</organism>
<dbReference type="GO" id="GO:0005739">
    <property type="term" value="C:mitochondrion"/>
    <property type="evidence" value="ECO:0007669"/>
    <property type="project" value="TreeGrafter"/>
</dbReference>
<dbReference type="InterPro" id="IPR011009">
    <property type="entry name" value="Kinase-like_dom_sf"/>
</dbReference>
<accession>A0A5N6U4W1</accession>
<dbReference type="Pfam" id="PF01636">
    <property type="entry name" value="APH"/>
    <property type="match status" value="1"/>
</dbReference>
<dbReference type="SUPFAM" id="SSF56112">
    <property type="entry name" value="Protein kinase-like (PK-like)"/>
    <property type="match status" value="1"/>
</dbReference>
<sequence length="543" mass="62291">MCSGNKHNLFEYTSGRFLFNEQLRRTERRVPFDTDALLKAVCTAVSRSANDLTSFTKIAEGGYNRVLQATFKDGYAVIARIPFRATVPKHYAVASEAATLDLLRSSGIPAPKVVTYSTDRTNPVGTEYLLLEKLDGVPLGDRWFTMNNKSRVKIMKQIVDLERKFMAIHFPASGSLYYRRDLEQSQYVIPLGGQSETSGLNDIVIGPTAQFEWWYNDRAWLEIDHGPWIDFRTTFEAPAKREIDFCDRFGKPRLHIERYLRELHGFKERLPATHVKILSDYLKLSPFLDLPSSHRFSRPTLRHPDFSPNNILVNSSNDITGIIDWQHAVILPLCLCAGIPDHFQNWGDPLSERLAKPEVKLPSDFDNLSEEEQAEVQETMRKRLVHFYYAAVTMNLVPDHFDALRNENSMLRAKLFKRAGAPWEGDSVSLEYAIMQAYTKWPVSIEDVKLTSSADCPVQFSEEQILDIVERHDLEQERMEELSEMREVIGIDALGWVPDNEQLQRAKNIVQTIKTGLLDHSNAEMERVAVLDHFPFDDHDEDP</sequence>
<evidence type="ECO:0000313" key="2">
    <source>
        <dbReference type="EMBL" id="KAE8153612.1"/>
    </source>
</evidence>
<feature type="domain" description="Aminoglycoside phosphotransferase" evidence="1">
    <location>
        <begin position="55"/>
        <end position="330"/>
    </location>
</feature>
<dbReference type="EMBL" id="ML742037">
    <property type="protein sequence ID" value="KAE8153612.1"/>
    <property type="molecule type" value="Genomic_DNA"/>
</dbReference>
<dbReference type="Proteomes" id="UP000325780">
    <property type="component" value="Unassembled WGS sequence"/>
</dbReference>
<dbReference type="InterPro" id="IPR002575">
    <property type="entry name" value="Aminoglycoside_PTrfase"/>
</dbReference>
<dbReference type="GO" id="GO:0016301">
    <property type="term" value="F:kinase activity"/>
    <property type="evidence" value="ECO:0007669"/>
    <property type="project" value="UniProtKB-KW"/>
</dbReference>
<reference evidence="2 3" key="1">
    <citation type="submission" date="2019-04" db="EMBL/GenBank/DDBJ databases">
        <title>Friends and foes A comparative genomics study of 23 Aspergillus species from section Flavi.</title>
        <authorList>
            <consortium name="DOE Joint Genome Institute"/>
            <person name="Kjaerbolling I."/>
            <person name="Vesth T."/>
            <person name="Frisvad J.C."/>
            <person name="Nybo J.L."/>
            <person name="Theobald S."/>
            <person name="Kildgaard S."/>
            <person name="Isbrandt T."/>
            <person name="Kuo A."/>
            <person name="Sato A."/>
            <person name="Lyhne E.K."/>
            <person name="Kogle M.E."/>
            <person name="Wiebenga A."/>
            <person name="Kun R.S."/>
            <person name="Lubbers R.J."/>
            <person name="Makela M.R."/>
            <person name="Barry K."/>
            <person name="Chovatia M."/>
            <person name="Clum A."/>
            <person name="Daum C."/>
            <person name="Haridas S."/>
            <person name="He G."/>
            <person name="LaButti K."/>
            <person name="Lipzen A."/>
            <person name="Mondo S."/>
            <person name="Riley R."/>
            <person name="Salamov A."/>
            <person name="Simmons B.A."/>
            <person name="Magnuson J.K."/>
            <person name="Henrissat B."/>
            <person name="Mortensen U.H."/>
            <person name="Larsen T.O."/>
            <person name="Devries R.P."/>
            <person name="Grigoriev I.V."/>
            <person name="Machida M."/>
            <person name="Baker S.E."/>
            <person name="Andersen M.R."/>
        </authorList>
    </citation>
    <scope>NUCLEOTIDE SEQUENCE [LARGE SCALE GENOMIC DNA]</scope>
    <source>
        <strain evidence="2 3">IBT 18842</strain>
    </source>
</reference>
<keyword evidence="3" id="KW-1185">Reference proteome</keyword>
<keyword evidence="2" id="KW-0418">Kinase</keyword>